<evidence type="ECO:0000256" key="3">
    <source>
        <dbReference type="ARBA" id="ARBA00022989"/>
    </source>
</evidence>
<evidence type="ECO:0000313" key="7">
    <source>
        <dbReference type="EMBL" id="AIS85807.1"/>
    </source>
</evidence>
<dbReference type="Gene3D" id="1.20.1720.10">
    <property type="entry name" value="Multidrug resistance protein D"/>
    <property type="match status" value="1"/>
</dbReference>
<reference evidence="7" key="1">
    <citation type="submission" date="2013-11" db="EMBL/GenBank/DDBJ databases">
        <title>New antitubercular compounds from marine-derived Verrucosispora sp. MS100047.</title>
        <authorList>
            <person name="Huang P."/>
            <person name="Xie F."/>
            <person name="Wang Q."/>
            <person name="Wang J."/>
            <person name="Wang Q."/>
            <person name="Abdel-Mageed W.M."/>
            <person name="Liu M."/>
            <person name="Han J."/>
            <person name="Song F."/>
            <person name="Dai H."/>
            <person name="Liu X."/>
            <person name="Zhang L."/>
        </authorList>
    </citation>
    <scope>NUCLEOTIDE SEQUENCE</scope>
    <source>
        <strain evidence="7">MS100047</strain>
    </source>
</reference>
<evidence type="ECO:0000256" key="2">
    <source>
        <dbReference type="ARBA" id="ARBA00022692"/>
    </source>
</evidence>
<feature type="domain" description="Major facilitator superfamily (MFS) profile" evidence="6">
    <location>
        <begin position="14"/>
        <end position="461"/>
    </location>
</feature>
<dbReference type="InterPro" id="IPR036259">
    <property type="entry name" value="MFS_trans_sf"/>
</dbReference>
<comment type="subcellular location">
    <subcellularLocation>
        <location evidence="1">Cell membrane</location>
        <topology evidence="1">Multi-pass membrane protein</topology>
    </subcellularLocation>
</comment>
<dbReference type="SUPFAM" id="SSF103473">
    <property type="entry name" value="MFS general substrate transporter"/>
    <property type="match status" value="2"/>
</dbReference>
<dbReference type="PROSITE" id="PS50850">
    <property type="entry name" value="MFS"/>
    <property type="match status" value="1"/>
</dbReference>
<dbReference type="PANTHER" id="PTHR23501:SF197">
    <property type="entry name" value="COMD"/>
    <property type="match status" value="1"/>
</dbReference>
<keyword evidence="4 5" id="KW-0472">Membrane</keyword>
<feature type="transmembrane region" description="Helical" evidence="5">
    <location>
        <begin position="265"/>
        <end position="291"/>
    </location>
</feature>
<feature type="transmembrane region" description="Helical" evidence="5">
    <location>
        <begin position="437"/>
        <end position="458"/>
    </location>
</feature>
<protein>
    <submittedName>
        <fullName evidence="7">Drug resistance transporter, EmrB/QacA subfamily protein</fullName>
    </submittedName>
</protein>
<name>A0A097CT44_9ACTN</name>
<dbReference type="InterPro" id="IPR020846">
    <property type="entry name" value="MFS_dom"/>
</dbReference>
<gene>
    <name evidence="7" type="ORF">VASRM7_565</name>
</gene>
<evidence type="ECO:0000256" key="5">
    <source>
        <dbReference type="SAM" id="Phobius"/>
    </source>
</evidence>
<dbReference type="Gene3D" id="1.20.1250.20">
    <property type="entry name" value="MFS general substrate transporter like domains"/>
    <property type="match status" value="1"/>
</dbReference>
<keyword evidence="3 5" id="KW-1133">Transmembrane helix</keyword>
<feature type="transmembrane region" description="Helical" evidence="5">
    <location>
        <begin position="406"/>
        <end position="425"/>
    </location>
</feature>
<dbReference type="AlphaFoldDB" id="A0A097CT44"/>
<evidence type="ECO:0000256" key="1">
    <source>
        <dbReference type="ARBA" id="ARBA00004651"/>
    </source>
</evidence>
<feature type="transmembrane region" description="Helical" evidence="5">
    <location>
        <begin position="165"/>
        <end position="188"/>
    </location>
</feature>
<organism evidence="7">
    <name type="scientific">Verrucosispora sp. MS100047</name>
    <dbReference type="NCBI Taxonomy" id="1410949"/>
    <lineage>
        <taxon>Bacteria</taxon>
        <taxon>Bacillati</taxon>
        <taxon>Actinomycetota</taxon>
        <taxon>Actinomycetes</taxon>
        <taxon>Micromonosporales</taxon>
        <taxon>Micromonosporaceae</taxon>
        <taxon>Micromonospora</taxon>
    </lineage>
</organism>
<keyword evidence="2 5" id="KW-0812">Transmembrane</keyword>
<accession>A0A097CT44</accession>
<feature type="transmembrane region" description="Helical" evidence="5">
    <location>
        <begin position="104"/>
        <end position="125"/>
    </location>
</feature>
<dbReference type="GO" id="GO:0022857">
    <property type="term" value="F:transmembrane transporter activity"/>
    <property type="evidence" value="ECO:0007669"/>
    <property type="project" value="InterPro"/>
</dbReference>
<proteinExistence type="predicted"/>
<sequence>MAGSAMADRRIMVPLSGVVLAQLLAMVDLNLTAAALPVIAADLGGTDRFAWVVTAAVLASTVTTPLYGKLSDVYGRRALLVAALAVLTLGSLLCGLAQSMNQLIAARAVQGAGAGGLMISAYAVYAELLDPRRLVRYQIVTATLVNIGTAFGPLAGGVLTDSFGWRWVFLATVPPSVLALLLVATLRLPPVAAGGRVDYAGMLWLGAALTTLVLLAGVAGTQWAFASPGVIALVVAAAVLLALWWRSAHRAADPVLPPALLRDRVVRSVAVQGWNTGAGMLVVVTFLPIVFVSLGASAADAGMYLLTLTFGTLVVSLAGTPLLARAARTQWFGVTGTVLLAAGTAWLAFTHPDLGPGGWAGWALATMAIGVGIGLGFQVYTLTLLRHAPRVHLGAALAMQSLSRQVGGSLVLAVLSAVFHSRLAAGGSTSTLDAAQTVFGLTALLLVVGVVAAVRLPVPSLTVAERSPVTTVETG</sequence>
<feature type="transmembrane region" description="Helical" evidence="5">
    <location>
        <begin position="361"/>
        <end position="385"/>
    </location>
</feature>
<feature type="transmembrane region" description="Helical" evidence="5">
    <location>
        <begin position="49"/>
        <end position="67"/>
    </location>
</feature>
<dbReference type="EMBL" id="KF826691">
    <property type="protein sequence ID" value="AIS85807.1"/>
    <property type="molecule type" value="Genomic_DNA"/>
</dbReference>
<feature type="transmembrane region" description="Helical" evidence="5">
    <location>
        <begin position="200"/>
        <end position="219"/>
    </location>
</feature>
<feature type="transmembrane region" description="Helical" evidence="5">
    <location>
        <begin position="137"/>
        <end position="159"/>
    </location>
</feature>
<dbReference type="GO" id="GO:0005886">
    <property type="term" value="C:plasma membrane"/>
    <property type="evidence" value="ECO:0007669"/>
    <property type="project" value="UniProtKB-SubCell"/>
</dbReference>
<dbReference type="Pfam" id="PF07690">
    <property type="entry name" value="MFS_1"/>
    <property type="match status" value="1"/>
</dbReference>
<dbReference type="InterPro" id="IPR011701">
    <property type="entry name" value="MFS"/>
</dbReference>
<evidence type="ECO:0000256" key="4">
    <source>
        <dbReference type="ARBA" id="ARBA00023136"/>
    </source>
</evidence>
<feature type="transmembrane region" description="Helical" evidence="5">
    <location>
        <begin position="331"/>
        <end position="349"/>
    </location>
</feature>
<feature type="transmembrane region" description="Helical" evidence="5">
    <location>
        <begin position="303"/>
        <end position="324"/>
    </location>
</feature>
<feature type="transmembrane region" description="Helical" evidence="5">
    <location>
        <begin position="79"/>
        <end position="98"/>
    </location>
</feature>
<evidence type="ECO:0000259" key="6">
    <source>
        <dbReference type="PROSITE" id="PS50850"/>
    </source>
</evidence>
<feature type="transmembrane region" description="Helical" evidence="5">
    <location>
        <begin position="225"/>
        <end position="245"/>
    </location>
</feature>
<dbReference type="PANTHER" id="PTHR23501">
    <property type="entry name" value="MAJOR FACILITATOR SUPERFAMILY"/>
    <property type="match status" value="1"/>
</dbReference>